<protein>
    <submittedName>
        <fullName evidence="2">BadF/BadG/BcrA/BcrD ATPase family protein</fullName>
    </submittedName>
</protein>
<gene>
    <name evidence="2" type="ORF">ACFOW7_10105</name>
</gene>
<comment type="caution">
    <text evidence="2">The sequence shown here is derived from an EMBL/GenBank/DDBJ whole genome shotgun (WGS) entry which is preliminary data.</text>
</comment>
<dbReference type="PANTHER" id="PTHR43190:SF3">
    <property type="entry name" value="N-ACETYL-D-GLUCOSAMINE KINASE"/>
    <property type="match status" value="1"/>
</dbReference>
<organism evidence="2 3">
    <name type="scientific">Chitinimonas lacunae</name>
    <dbReference type="NCBI Taxonomy" id="1963018"/>
    <lineage>
        <taxon>Bacteria</taxon>
        <taxon>Pseudomonadati</taxon>
        <taxon>Pseudomonadota</taxon>
        <taxon>Betaproteobacteria</taxon>
        <taxon>Neisseriales</taxon>
        <taxon>Chitinibacteraceae</taxon>
        <taxon>Chitinimonas</taxon>
    </lineage>
</organism>
<evidence type="ECO:0000313" key="3">
    <source>
        <dbReference type="Proteomes" id="UP001595791"/>
    </source>
</evidence>
<evidence type="ECO:0000313" key="2">
    <source>
        <dbReference type="EMBL" id="MFC4159699.1"/>
    </source>
</evidence>
<keyword evidence="3" id="KW-1185">Reference proteome</keyword>
<sequence>MSTTVDFLIGVDGGGSGCRLAIAGPDGRELIRSQGGPAGLALGIDTAWRAILDAIGQAFAQLGHPDWQFEHCAIGLGLAGVHHAAWAEAFAQQAPAFAALALRDDGVTTLLGAHHGEPGAIIAIGTGVIGQAWFGGEDYRTVSGWGFPSGDEGSGAWLGLRAVQATQKALDGRAPFGPLSQAVLAQVGGKRESLLGWQAHANQTTYAQLSPLVLQHGSNDPTALALLSQAGSEIAAVATALDPERRLPLALCGGLAEALGPWLPAELRSRVQPAHGDAVAGALSLIRGVLRG</sequence>
<dbReference type="EMBL" id="JBHSBU010000001">
    <property type="protein sequence ID" value="MFC4159699.1"/>
    <property type="molecule type" value="Genomic_DNA"/>
</dbReference>
<evidence type="ECO:0000259" key="1">
    <source>
        <dbReference type="Pfam" id="PF01869"/>
    </source>
</evidence>
<dbReference type="Proteomes" id="UP001595791">
    <property type="component" value="Unassembled WGS sequence"/>
</dbReference>
<name>A0ABV8MP57_9NEIS</name>
<dbReference type="InterPro" id="IPR002731">
    <property type="entry name" value="ATPase_BadF"/>
</dbReference>
<dbReference type="RefSeq" id="WP_378163741.1">
    <property type="nucleotide sequence ID" value="NZ_JBHSBU010000001.1"/>
</dbReference>
<proteinExistence type="predicted"/>
<dbReference type="CDD" id="cd24082">
    <property type="entry name" value="ASKHA_NBD_GspK-like"/>
    <property type="match status" value="1"/>
</dbReference>
<accession>A0ABV8MP57</accession>
<dbReference type="InterPro" id="IPR043129">
    <property type="entry name" value="ATPase_NBD"/>
</dbReference>
<feature type="domain" description="ATPase BadF/BadG/BcrA/BcrD type" evidence="1">
    <location>
        <begin position="9"/>
        <end position="257"/>
    </location>
</feature>
<dbReference type="Pfam" id="PF01869">
    <property type="entry name" value="BcrAD_BadFG"/>
    <property type="match status" value="1"/>
</dbReference>
<reference evidence="3" key="1">
    <citation type="journal article" date="2019" name="Int. J. Syst. Evol. Microbiol.">
        <title>The Global Catalogue of Microorganisms (GCM) 10K type strain sequencing project: providing services to taxonomists for standard genome sequencing and annotation.</title>
        <authorList>
            <consortium name="The Broad Institute Genomics Platform"/>
            <consortium name="The Broad Institute Genome Sequencing Center for Infectious Disease"/>
            <person name="Wu L."/>
            <person name="Ma J."/>
        </authorList>
    </citation>
    <scope>NUCLEOTIDE SEQUENCE [LARGE SCALE GENOMIC DNA]</scope>
    <source>
        <strain evidence="3">LMG 29894</strain>
    </source>
</reference>
<dbReference type="PANTHER" id="PTHR43190">
    <property type="entry name" value="N-ACETYL-D-GLUCOSAMINE KINASE"/>
    <property type="match status" value="1"/>
</dbReference>
<dbReference type="SUPFAM" id="SSF53067">
    <property type="entry name" value="Actin-like ATPase domain"/>
    <property type="match status" value="2"/>
</dbReference>
<dbReference type="Gene3D" id="3.30.420.40">
    <property type="match status" value="2"/>
</dbReference>
<dbReference type="InterPro" id="IPR052519">
    <property type="entry name" value="Euk-type_GlcNAc_Kinase"/>
</dbReference>